<accession>A0A7W4WDM1</accession>
<feature type="chain" id="PRO_5031390472" description="Cadherin domain-containing protein" evidence="1">
    <location>
        <begin position="24"/>
        <end position="707"/>
    </location>
</feature>
<dbReference type="PROSITE" id="PS50268">
    <property type="entry name" value="CADHERIN_2"/>
    <property type="match status" value="1"/>
</dbReference>
<keyword evidence="1" id="KW-0732">Signal</keyword>
<dbReference type="RefSeq" id="WP_183461488.1">
    <property type="nucleotide sequence ID" value="NZ_JACHWZ010000015.1"/>
</dbReference>
<comment type="caution">
    <text evidence="3">The sequence shown here is derived from an EMBL/GenBank/DDBJ whole genome shotgun (WGS) entry which is preliminary data.</text>
</comment>
<reference evidence="3 4" key="1">
    <citation type="submission" date="2020-08" db="EMBL/GenBank/DDBJ databases">
        <title>Genomic Encyclopedia of Type Strains, Phase III (KMG-III): the genomes of soil and plant-associated and newly described type strains.</title>
        <authorList>
            <person name="Whitman W."/>
        </authorList>
    </citation>
    <scope>NUCLEOTIDE SEQUENCE [LARGE SCALE GENOMIC DNA]</scope>
    <source>
        <strain evidence="3 4">CECT 8799</strain>
    </source>
</reference>
<evidence type="ECO:0000313" key="4">
    <source>
        <dbReference type="Proteomes" id="UP000535937"/>
    </source>
</evidence>
<protein>
    <recommendedName>
        <fullName evidence="2">Cadherin domain-containing protein</fullName>
    </recommendedName>
</protein>
<dbReference type="InterPro" id="IPR015919">
    <property type="entry name" value="Cadherin-like_sf"/>
</dbReference>
<proteinExistence type="predicted"/>
<dbReference type="InterPro" id="IPR002126">
    <property type="entry name" value="Cadherin-like_dom"/>
</dbReference>
<dbReference type="PROSITE" id="PS51257">
    <property type="entry name" value="PROKAR_LIPOPROTEIN"/>
    <property type="match status" value="1"/>
</dbReference>
<evidence type="ECO:0000313" key="3">
    <source>
        <dbReference type="EMBL" id="MBB3062299.1"/>
    </source>
</evidence>
<dbReference type="AlphaFoldDB" id="A0A7W4WDM1"/>
<name>A0A7W4WDM1_9GAMM</name>
<dbReference type="Proteomes" id="UP000535937">
    <property type="component" value="Unassembled WGS sequence"/>
</dbReference>
<organism evidence="3 4">
    <name type="scientific">Microbulbifer rhizosphaerae</name>
    <dbReference type="NCBI Taxonomy" id="1562603"/>
    <lineage>
        <taxon>Bacteria</taxon>
        <taxon>Pseudomonadati</taxon>
        <taxon>Pseudomonadota</taxon>
        <taxon>Gammaproteobacteria</taxon>
        <taxon>Cellvibrionales</taxon>
        <taxon>Microbulbiferaceae</taxon>
        <taxon>Microbulbifer</taxon>
    </lineage>
</organism>
<dbReference type="Gene3D" id="2.60.40.60">
    <property type="entry name" value="Cadherins"/>
    <property type="match status" value="1"/>
</dbReference>
<dbReference type="GO" id="GO:0016020">
    <property type="term" value="C:membrane"/>
    <property type="evidence" value="ECO:0007669"/>
    <property type="project" value="InterPro"/>
</dbReference>
<sequence length="707" mass="74050">MWLKKFPLLPLALMLGACSNDDAGPLPENTSPTLVDPGVIEVQEGVRNLTTIEVSDAEGNPVSLSLVGSDAAVFSITGEGVLSFAIPTDFEQPADADGDNTYRFTVIASDGFSADAELPVTVVVTDNEEEIESNVYANVTVDDSTFVQENIITSFEFPVSMQAEPEKYVVTGVFADPGIATAGWNSLEYRPEIVDTAARIGEVSVSTCEIGGLSGCDEHVGSITILDIEVTHDFITFLMSGGNGSNDLGVEVILAADDTVLASYTPNSCGDAWLKGDQHYVHFDTSGLIGETIKLRLYDNETAGCGFLAMDHFYQTDAPRGTNAGAAVKPLNPKNVTFDETQGMAGLIPNASFENPQDMVEKRGWTASGSFAEPGIDSWEGTTIADDGARVGERAISTCEMNDNAAGCDAPVGSVISPAFKVTQDYLNFLMGGGNGSAPVGVRLLDTFGNVLHTYIPNSCGPSYIDGDDDWTSIDMAAVKNAYVQLQVFDEEAGGCGFVSADHFYQAAEAWNPADNAIDGGGVTLTPATEKQLGFNVTLGEDAFAQVIGDFDDATASDWTATGDFAGPAGADAWRGVSGEARVGAMAVSTCELNNNELGCDAPTGTLTSPAVTVDAERSYLNFLMAGGNGTAPVGLEVLSAADESVIASYTPNSCGPAAINGDDDWVTIDLGAQAGSDVKIRIFDNEPGGCGFVSFDHVHMSSEPRN</sequence>
<feature type="domain" description="Cadherin" evidence="2">
    <location>
        <begin position="49"/>
        <end position="136"/>
    </location>
</feature>
<evidence type="ECO:0000259" key="2">
    <source>
        <dbReference type="PROSITE" id="PS50268"/>
    </source>
</evidence>
<dbReference type="GO" id="GO:0005509">
    <property type="term" value="F:calcium ion binding"/>
    <property type="evidence" value="ECO:0007669"/>
    <property type="project" value="InterPro"/>
</dbReference>
<evidence type="ECO:0000256" key="1">
    <source>
        <dbReference type="SAM" id="SignalP"/>
    </source>
</evidence>
<keyword evidence="4" id="KW-1185">Reference proteome</keyword>
<dbReference type="SUPFAM" id="SSF49313">
    <property type="entry name" value="Cadherin-like"/>
    <property type="match status" value="1"/>
</dbReference>
<dbReference type="GO" id="GO:0007156">
    <property type="term" value="P:homophilic cell adhesion via plasma membrane adhesion molecules"/>
    <property type="evidence" value="ECO:0007669"/>
    <property type="project" value="InterPro"/>
</dbReference>
<dbReference type="EMBL" id="JACHWZ010000015">
    <property type="protein sequence ID" value="MBB3062299.1"/>
    <property type="molecule type" value="Genomic_DNA"/>
</dbReference>
<dbReference type="CDD" id="cd11304">
    <property type="entry name" value="Cadherin_repeat"/>
    <property type="match status" value="1"/>
</dbReference>
<gene>
    <name evidence="3" type="ORF">FHS09_003144</name>
</gene>
<feature type="signal peptide" evidence="1">
    <location>
        <begin position="1"/>
        <end position="23"/>
    </location>
</feature>